<feature type="transmembrane region" description="Helical" evidence="1">
    <location>
        <begin position="42"/>
        <end position="64"/>
    </location>
</feature>
<dbReference type="Proteomes" id="UP001220064">
    <property type="component" value="Chromosome"/>
</dbReference>
<keyword evidence="3" id="KW-1185">Reference proteome</keyword>
<organism evidence="2 3">
    <name type="scientific">Corynebacterium massiliense DSM 45435</name>
    <dbReference type="NCBI Taxonomy" id="1121364"/>
    <lineage>
        <taxon>Bacteria</taxon>
        <taxon>Bacillati</taxon>
        <taxon>Actinomycetota</taxon>
        <taxon>Actinomycetes</taxon>
        <taxon>Mycobacteriales</taxon>
        <taxon>Corynebacteriaceae</taxon>
        <taxon>Corynebacterium</taxon>
    </lineage>
</organism>
<protein>
    <submittedName>
        <fullName evidence="2">Uncharacterized protein</fullName>
    </submittedName>
</protein>
<reference evidence="2 3" key="1">
    <citation type="submission" date="2020-10" db="EMBL/GenBank/DDBJ databases">
        <title>Complete genome sequence of Corynebacterium massiliense DSM 45435, type strain of Corynebacterium massiliense.</title>
        <authorList>
            <person name="Busche T."/>
            <person name="Kalinowski J."/>
            <person name="Ruckert C."/>
        </authorList>
    </citation>
    <scope>NUCLEOTIDE SEQUENCE [LARGE SCALE GENOMIC DNA]</scope>
    <source>
        <strain evidence="2 3">DSM 45435</strain>
    </source>
</reference>
<keyword evidence="1" id="KW-1133">Transmembrane helix</keyword>
<keyword evidence="1" id="KW-0812">Transmembrane</keyword>
<evidence type="ECO:0000256" key="1">
    <source>
        <dbReference type="SAM" id="Phobius"/>
    </source>
</evidence>
<accession>A0ABY7UCA2</accession>
<sequence length="74" mass="7637">MACVGFVAIGGLGVGVMTFLGIPDGLGALWSHVAGAETWYGTVGWLIVIMTVIGLIVGPMVYLAEKVIEIGDDD</sequence>
<gene>
    <name evidence="2" type="ORF">CMASS_08180</name>
</gene>
<evidence type="ECO:0000313" key="2">
    <source>
        <dbReference type="EMBL" id="WCZ33062.1"/>
    </source>
</evidence>
<name>A0ABY7UCA2_9CORY</name>
<evidence type="ECO:0000313" key="3">
    <source>
        <dbReference type="Proteomes" id="UP001220064"/>
    </source>
</evidence>
<dbReference type="EMBL" id="CP063189">
    <property type="protein sequence ID" value="WCZ33062.1"/>
    <property type="molecule type" value="Genomic_DNA"/>
</dbReference>
<proteinExistence type="predicted"/>
<keyword evidence="1" id="KW-0472">Membrane</keyword>